<feature type="transmembrane region" description="Helical" evidence="6">
    <location>
        <begin position="417"/>
        <end position="436"/>
    </location>
</feature>
<evidence type="ECO:0000256" key="2">
    <source>
        <dbReference type="ARBA" id="ARBA00022475"/>
    </source>
</evidence>
<feature type="transmembrane region" description="Helical" evidence="6">
    <location>
        <begin position="21"/>
        <end position="39"/>
    </location>
</feature>
<name>M5J7W6_9LACO</name>
<feature type="transmembrane region" description="Helical" evidence="6">
    <location>
        <begin position="362"/>
        <end position="381"/>
    </location>
</feature>
<feature type="transmembrane region" description="Helical" evidence="6">
    <location>
        <begin position="206"/>
        <end position="227"/>
    </location>
</feature>
<keyword evidence="4 6" id="KW-1133">Transmembrane helix</keyword>
<accession>M5J7W6</accession>
<evidence type="ECO:0000313" key="9">
    <source>
        <dbReference type="Proteomes" id="UP000011912"/>
    </source>
</evidence>
<evidence type="ECO:0000256" key="3">
    <source>
        <dbReference type="ARBA" id="ARBA00022692"/>
    </source>
</evidence>
<dbReference type="GO" id="GO:0005886">
    <property type="term" value="C:plasma membrane"/>
    <property type="evidence" value="ECO:0007669"/>
    <property type="project" value="UniProtKB-SubCell"/>
</dbReference>
<reference evidence="8 9" key="1">
    <citation type="journal article" date="2013" name="Genome Announc.">
        <title>Genome Sequence of Lactobacillus saerimneri 30a (Formerly Lactobacillus sp. Strain 30a), a Reference Lactic Acid Bacterium Strain Producing Biogenic Amines.</title>
        <authorList>
            <person name="Romano A."/>
            <person name="Trip H."/>
            <person name="Campbell-Sills H."/>
            <person name="Bouchez O."/>
            <person name="Sherman D."/>
            <person name="Lolkema J.S."/>
            <person name="Lucas P.M."/>
        </authorList>
    </citation>
    <scope>NUCLEOTIDE SEQUENCE [LARGE SCALE GENOMIC DNA]</scope>
    <source>
        <strain evidence="8 9">30a</strain>
    </source>
</reference>
<dbReference type="AlphaFoldDB" id="M5J7W6"/>
<comment type="caution">
    <text evidence="8">The sequence shown here is derived from an EMBL/GenBank/DDBJ whole genome shotgun (WGS) entry which is preliminary data.</text>
</comment>
<organism evidence="8 9">
    <name type="scientific">Ligilactobacillus saerimneri 30a</name>
    <dbReference type="NCBI Taxonomy" id="1227363"/>
    <lineage>
        <taxon>Bacteria</taxon>
        <taxon>Bacillati</taxon>
        <taxon>Bacillota</taxon>
        <taxon>Bacilli</taxon>
        <taxon>Lactobacillales</taxon>
        <taxon>Lactobacillaceae</taxon>
        <taxon>Ligilactobacillus</taxon>
    </lineage>
</organism>
<evidence type="ECO:0000256" key="4">
    <source>
        <dbReference type="ARBA" id="ARBA00022989"/>
    </source>
</evidence>
<dbReference type="EMBL" id="ANAG01000011">
    <property type="protein sequence ID" value="EKW99229.1"/>
    <property type="molecule type" value="Genomic_DNA"/>
</dbReference>
<dbReference type="GO" id="GO:0016755">
    <property type="term" value="F:aminoacyltransferase activity"/>
    <property type="evidence" value="ECO:0007669"/>
    <property type="project" value="TreeGrafter"/>
</dbReference>
<dbReference type="PANTHER" id="PTHR34697:SF2">
    <property type="entry name" value="PHOSPHATIDYLGLYCEROL LYSYLTRANSFERASE"/>
    <property type="match status" value="1"/>
</dbReference>
<dbReference type="InterPro" id="IPR016181">
    <property type="entry name" value="Acyl_CoA_acyltransferase"/>
</dbReference>
<dbReference type="InterPro" id="IPR024320">
    <property type="entry name" value="LPG_synthase_C"/>
</dbReference>
<sequence>MTTMLKKARTFFDRNALLLKLLFVTSVVIFVIFEVAKIFRDVDWNRVGQGLADQSPIEIGLMLLGGMVAVLPMLGYDFAIVKFLPGKFTIPYIIRSGWTTNSFTNIAGFGGVLGATLRAHFYSQNATKKQVLYALSKVALFLVAGLSILCWLALGMIFIGQIGVQFANYWIWLAGGALYFPVLFTVTKLKSASFFEDLTLGIELRLIAGSLFEWLFAAGFFMMIGWVMHVSVNLAAIFPLYVIASVLGVISMVPGGLGSFDVFMMMGMSTLGIATDQAVVWCLFFRIFYYIVPFIIGLIFFAHSMGGRVNEYLDGLPQAAFQKIAHILVTCFMYFSGIFLLLEAAVPNYTFSNKFLLQLYPYTLFFLSQSSDIIFAVLLIILGRAIALKVKRAFWPALLLLVAGVANTIFWDSSSPVFIAFLVLVVIAVAFAKKELYREQLRYSINELIIDGSIFVMTLVVYLIVGVLNTPSFMRHHKTPAFFLFPGLKIWLSGLIALSIAALLGMILIRYLGAANDPFKRNNYSEKRIHKIIAQFGGNEVSQLAYLHDKNIYYYQVDGEDQLFFMYRRNANKLLIMGEPVGNQEYLRSAILDFMKAADRFGYSLVFYETNQEVASLLHDYGFDFIKIGEEGYVDLPGFSMAGKKRRPLRNLVNKFEREGYEFALLQPPFDAATMADLRSVSDEWLGQEVEKGFSLGFFDEEYLQRQPIAVVKNQYGRLVAFANIMPMEEGVLSIDLMRHRHDGVPSGVMDILFIKLFEYGQQNGYQRFDMGMAPLANVGNSEFSFLEEKIAHLIYEYGYRFYSFQGLRSFKNKYVTQWYPKYIAYRKKSSLVTTMIQLFAVVNVPVKKEKNTTGLPDLWQRWLPRFLRN</sequence>
<keyword evidence="5 6" id="KW-0472">Membrane</keyword>
<keyword evidence="3 6" id="KW-0812">Transmembrane</keyword>
<dbReference type="SUPFAM" id="SSF55729">
    <property type="entry name" value="Acyl-CoA N-acyltransferases (Nat)"/>
    <property type="match status" value="1"/>
</dbReference>
<evidence type="ECO:0000259" key="7">
    <source>
        <dbReference type="Pfam" id="PF09924"/>
    </source>
</evidence>
<keyword evidence="2" id="KW-1003">Cell membrane</keyword>
<evidence type="ECO:0000256" key="1">
    <source>
        <dbReference type="ARBA" id="ARBA00004651"/>
    </source>
</evidence>
<dbReference type="PANTHER" id="PTHR34697">
    <property type="entry name" value="PHOSPHATIDYLGLYCEROL LYSYLTRANSFERASE"/>
    <property type="match status" value="1"/>
</dbReference>
<feature type="transmembrane region" description="Helical" evidence="6">
    <location>
        <begin position="133"/>
        <end position="154"/>
    </location>
</feature>
<evidence type="ECO:0000256" key="6">
    <source>
        <dbReference type="SAM" id="Phobius"/>
    </source>
</evidence>
<dbReference type="NCBIfam" id="NF033480">
    <property type="entry name" value="bifunc_MprF"/>
    <property type="match status" value="1"/>
</dbReference>
<dbReference type="STRING" id="1227363.D271_03700"/>
<feature type="transmembrane region" description="Helical" evidence="6">
    <location>
        <begin position="448"/>
        <end position="470"/>
    </location>
</feature>
<feature type="transmembrane region" description="Helical" evidence="6">
    <location>
        <begin position="59"/>
        <end position="81"/>
    </location>
</feature>
<feature type="transmembrane region" description="Helical" evidence="6">
    <location>
        <begin position="278"/>
        <end position="303"/>
    </location>
</feature>
<dbReference type="GO" id="GO:0055091">
    <property type="term" value="P:phospholipid homeostasis"/>
    <property type="evidence" value="ECO:0007669"/>
    <property type="project" value="TreeGrafter"/>
</dbReference>
<keyword evidence="9" id="KW-1185">Reference proteome</keyword>
<feature type="transmembrane region" description="Helical" evidence="6">
    <location>
        <begin position="490"/>
        <end position="512"/>
    </location>
</feature>
<evidence type="ECO:0000313" key="8">
    <source>
        <dbReference type="EMBL" id="EKW99229.1"/>
    </source>
</evidence>
<dbReference type="InterPro" id="IPR051211">
    <property type="entry name" value="PG_lysyltransferase"/>
</dbReference>
<protein>
    <recommendedName>
        <fullName evidence="7">Phosphatidylglycerol lysyltransferase C-terminal domain-containing protein</fullName>
    </recommendedName>
</protein>
<dbReference type="Proteomes" id="UP000011912">
    <property type="component" value="Unassembled WGS sequence"/>
</dbReference>
<gene>
    <name evidence="8" type="ORF">D271_03700</name>
</gene>
<evidence type="ECO:0000256" key="5">
    <source>
        <dbReference type="ARBA" id="ARBA00023136"/>
    </source>
</evidence>
<dbReference type="RefSeq" id="WP_009553229.1">
    <property type="nucleotide sequence ID" value="NZ_ANAG01000011.1"/>
</dbReference>
<comment type="subcellular location">
    <subcellularLocation>
        <location evidence="1">Cell membrane</location>
        <topology evidence="1">Multi-pass membrane protein</topology>
    </subcellularLocation>
</comment>
<feature type="domain" description="Phosphatidylglycerol lysyltransferase C-terminal" evidence="7">
    <location>
        <begin position="531"/>
        <end position="826"/>
    </location>
</feature>
<dbReference type="Pfam" id="PF09924">
    <property type="entry name" value="LPG_synthase_C"/>
    <property type="match status" value="1"/>
</dbReference>
<dbReference type="PATRIC" id="fig|1227363.6.peg.725"/>
<proteinExistence type="predicted"/>
<feature type="transmembrane region" description="Helical" evidence="6">
    <location>
        <begin position="166"/>
        <end position="186"/>
    </location>
</feature>
<feature type="transmembrane region" description="Helical" evidence="6">
    <location>
        <begin position="234"/>
        <end position="258"/>
    </location>
</feature>
<feature type="transmembrane region" description="Helical" evidence="6">
    <location>
        <begin position="102"/>
        <end position="121"/>
    </location>
</feature>
<feature type="transmembrane region" description="Helical" evidence="6">
    <location>
        <begin position="324"/>
        <end position="342"/>
    </location>
</feature>
<feature type="transmembrane region" description="Helical" evidence="6">
    <location>
        <begin position="393"/>
        <end position="411"/>
    </location>
</feature>